<evidence type="ECO:0000313" key="3">
    <source>
        <dbReference type="Proteomes" id="UP000319160"/>
    </source>
</evidence>
<feature type="region of interest" description="Disordered" evidence="1">
    <location>
        <begin position="124"/>
        <end position="153"/>
    </location>
</feature>
<dbReference type="Proteomes" id="UP000319160">
    <property type="component" value="Unassembled WGS sequence"/>
</dbReference>
<dbReference type="AlphaFoldDB" id="A0A553I6Q7"/>
<sequence>MARITSQSLSVSPAVTEAGRQFQLPSRTEKRTQGSTMFSTTAKNLTSGIPFRWRADQVKIFEDWVLFKGPNVMSADLLPLLRALDLDGYEDVKNNRGECVHDLIIVKVRRKLTKTNNEMKSEIKAKRACDTSQSTQVRHKEPAVATSPRASLHESVEAGYDKHDVTLIKREQGDAFEPFEQIPRVVPYHSVTGSYRRPATRDKGHVPVLVPRTTDCQHISLEHASGKGIAPTVPTHPATLRRYGLRSQNAAGRDTTDEDLVADMDNLNAAMKKFLLTVGRLVANSSSANLQIAAHDAITEIDYLEALVKEYLNEEQD</sequence>
<proteinExistence type="predicted"/>
<protein>
    <submittedName>
        <fullName evidence="2">Uncharacterized protein</fullName>
    </submittedName>
</protein>
<name>A0A553I6Q7_9PEZI</name>
<evidence type="ECO:0000256" key="1">
    <source>
        <dbReference type="SAM" id="MobiDB-lite"/>
    </source>
</evidence>
<keyword evidence="3" id="KW-1185">Reference proteome</keyword>
<comment type="caution">
    <text evidence="2">The sequence shown here is derived from an EMBL/GenBank/DDBJ whole genome shotgun (WGS) entry which is preliminary data.</text>
</comment>
<organism evidence="2 3">
    <name type="scientific">Xylaria flabelliformis</name>
    <dbReference type="NCBI Taxonomy" id="2512241"/>
    <lineage>
        <taxon>Eukaryota</taxon>
        <taxon>Fungi</taxon>
        <taxon>Dikarya</taxon>
        <taxon>Ascomycota</taxon>
        <taxon>Pezizomycotina</taxon>
        <taxon>Sordariomycetes</taxon>
        <taxon>Xylariomycetidae</taxon>
        <taxon>Xylariales</taxon>
        <taxon>Xylariaceae</taxon>
        <taxon>Xylaria</taxon>
    </lineage>
</organism>
<accession>A0A553I6Q7</accession>
<dbReference type="EMBL" id="VFLP01000013">
    <property type="protein sequence ID" value="TRX95881.1"/>
    <property type="molecule type" value="Genomic_DNA"/>
</dbReference>
<dbReference type="OrthoDB" id="4774395at2759"/>
<evidence type="ECO:0000313" key="2">
    <source>
        <dbReference type="EMBL" id="TRX95881.1"/>
    </source>
</evidence>
<reference evidence="3" key="1">
    <citation type="submission" date="2019-06" db="EMBL/GenBank/DDBJ databases">
        <title>Draft genome sequence of the griseofulvin-producing fungus Xylaria cubensis strain G536.</title>
        <authorList>
            <person name="Mead M.E."/>
            <person name="Raja H.A."/>
            <person name="Steenwyk J.L."/>
            <person name="Knowles S.L."/>
            <person name="Oberlies N.H."/>
            <person name="Rokas A."/>
        </authorList>
    </citation>
    <scope>NUCLEOTIDE SEQUENCE [LARGE SCALE GENOMIC DNA]</scope>
    <source>
        <strain evidence="3">G536</strain>
    </source>
</reference>
<gene>
    <name evidence="2" type="ORF">FHL15_003023</name>
</gene>